<dbReference type="GO" id="GO:0005886">
    <property type="term" value="C:plasma membrane"/>
    <property type="evidence" value="ECO:0007669"/>
    <property type="project" value="UniProtKB-SubCell"/>
</dbReference>
<evidence type="ECO:0000256" key="6">
    <source>
        <dbReference type="ARBA" id="ARBA00022679"/>
    </source>
</evidence>
<dbReference type="Gene3D" id="6.10.340.10">
    <property type="match status" value="1"/>
</dbReference>
<keyword evidence="8" id="KW-0547">Nucleotide-binding</keyword>
<feature type="domain" description="HAMP" evidence="16">
    <location>
        <begin position="88"/>
        <end position="140"/>
    </location>
</feature>
<dbReference type="EMBL" id="BMFR01000007">
    <property type="protein sequence ID" value="GGG75806.1"/>
    <property type="molecule type" value="Genomic_DNA"/>
</dbReference>
<dbReference type="GO" id="GO:0005524">
    <property type="term" value="F:ATP binding"/>
    <property type="evidence" value="ECO:0007669"/>
    <property type="project" value="UniProtKB-KW"/>
</dbReference>
<dbReference type="Pfam" id="PF02518">
    <property type="entry name" value="HATPase_c"/>
    <property type="match status" value="1"/>
</dbReference>
<comment type="subcellular location">
    <subcellularLocation>
        <location evidence="2">Cell membrane</location>
        <topology evidence="2">Multi-pass membrane protein</topology>
    </subcellularLocation>
</comment>
<evidence type="ECO:0000256" key="5">
    <source>
        <dbReference type="ARBA" id="ARBA00022553"/>
    </source>
</evidence>
<sequence>MLRNKQSKSLFPNQFLLRLTFINIIVIASFIVLSSWAIYNTACILADGLVTVNNQKQAQFESTLLQYLWIFSISTIVIGSLIHFYLTKKMMYPLNGLIESTKRMKQGQYPSAIRVESHDEIGQLISHFNDLVQQLKDNQQHRQKLVSDLSHEFRTPLSNLNGYLNALKDGVIEADQKLYQSLHGESKRLISMVEQIEQLKEWDYVSKQTFSEKEPIDMQFLVEQSAQMFHWSLNKEGIIVNVQVEPGIVHVDNGGISQVISNLIDNAIRYYLGPEPIIIKGETLKSGYMLSISGTGQSIPIAEQERIFERFYRIDHSRAQDLGGTGLGLAISKEIIEHHNGKIGVKSEGHYHTFWFTLPLC</sequence>
<dbReference type="CDD" id="cd00075">
    <property type="entry name" value="HATPase"/>
    <property type="match status" value="1"/>
</dbReference>
<dbReference type="SMART" id="SM00304">
    <property type="entry name" value="HAMP"/>
    <property type="match status" value="1"/>
</dbReference>
<dbReference type="PROSITE" id="PS50885">
    <property type="entry name" value="HAMP"/>
    <property type="match status" value="1"/>
</dbReference>
<keyword evidence="9" id="KW-0418">Kinase</keyword>
<keyword evidence="18" id="KW-1185">Reference proteome</keyword>
<keyword evidence="12" id="KW-0902">Two-component regulatory system</keyword>
<comment type="caution">
    <text evidence="17">The sequence shown here is derived from an EMBL/GenBank/DDBJ whole genome shotgun (WGS) entry which is preliminary data.</text>
</comment>
<keyword evidence="10" id="KW-0067">ATP-binding</keyword>
<evidence type="ECO:0000313" key="18">
    <source>
        <dbReference type="Proteomes" id="UP000622860"/>
    </source>
</evidence>
<accession>A0A917HDG2</accession>
<feature type="transmembrane region" description="Helical" evidence="14">
    <location>
        <begin position="21"/>
        <end position="39"/>
    </location>
</feature>
<dbReference type="EC" id="2.7.13.3" evidence="3"/>
<evidence type="ECO:0000256" key="1">
    <source>
        <dbReference type="ARBA" id="ARBA00000085"/>
    </source>
</evidence>
<dbReference type="InterPro" id="IPR050398">
    <property type="entry name" value="HssS/ArlS-like"/>
</dbReference>
<evidence type="ECO:0000256" key="11">
    <source>
        <dbReference type="ARBA" id="ARBA00022989"/>
    </source>
</evidence>
<evidence type="ECO:0000256" key="3">
    <source>
        <dbReference type="ARBA" id="ARBA00012438"/>
    </source>
</evidence>
<keyword evidence="7 14" id="KW-0812">Transmembrane</keyword>
<dbReference type="SUPFAM" id="SSF47384">
    <property type="entry name" value="Homodimeric domain of signal transducing histidine kinase"/>
    <property type="match status" value="1"/>
</dbReference>
<evidence type="ECO:0000256" key="10">
    <source>
        <dbReference type="ARBA" id="ARBA00022840"/>
    </source>
</evidence>
<dbReference type="SMART" id="SM00388">
    <property type="entry name" value="HisKA"/>
    <property type="match status" value="1"/>
</dbReference>
<dbReference type="InterPro" id="IPR003661">
    <property type="entry name" value="HisK_dim/P_dom"/>
</dbReference>
<dbReference type="Pfam" id="PF00512">
    <property type="entry name" value="HisKA"/>
    <property type="match status" value="1"/>
</dbReference>
<dbReference type="Proteomes" id="UP000622860">
    <property type="component" value="Unassembled WGS sequence"/>
</dbReference>
<evidence type="ECO:0000256" key="4">
    <source>
        <dbReference type="ARBA" id="ARBA00022475"/>
    </source>
</evidence>
<dbReference type="Gene3D" id="1.10.287.130">
    <property type="match status" value="1"/>
</dbReference>
<name>A0A917HDG2_9BACI</name>
<evidence type="ECO:0000256" key="9">
    <source>
        <dbReference type="ARBA" id="ARBA00022777"/>
    </source>
</evidence>
<dbReference type="PRINTS" id="PR00344">
    <property type="entry name" value="BCTRLSENSOR"/>
</dbReference>
<dbReference type="CDD" id="cd06225">
    <property type="entry name" value="HAMP"/>
    <property type="match status" value="1"/>
</dbReference>
<dbReference type="Gene3D" id="3.30.565.10">
    <property type="entry name" value="Histidine kinase-like ATPase, C-terminal domain"/>
    <property type="match status" value="1"/>
</dbReference>
<evidence type="ECO:0000259" key="15">
    <source>
        <dbReference type="PROSITE" id="PS50109"/>
    </source>
</evidence>
<evidence type="ECO:0000256" key="7">
    <source>
        <dbReference type="ARBA" id="ARBA00022692"/>
    </source>
</evidence>
<keyword evidence="4" id="KW-1003">Cell membrane</keyword>
<keyword evidence="5" id="KW-0597">Phosphoprotein</keyword>
<dbReference type="GO" id="GO:0000155">
    <property type="term" value="F:phosphorelay sensor kinase activity"/>
    <property type="evidence" value="ECO:0007669"/>
    <property type="project" value="InterPro"/>
</dbReference>
<dbReference type="PROSITE" id="PS50109">
    <property type="entry name" value="HIS_KIN"/>
    <property type="match status" value="1"/>
</dbReference>
<dbReference type="PANTHER" id="PTHR45528">
    <property type="entry name" value="SENSOR HISTIDINE KINASE CPXA"/>
    <property type="match status" value="1"/>
</dbReference>
<dbReference type="InterPro" id="IPR005467">
    <property type="entry name" value="His_kinase_dom"/>
</dbReference>
<dbReference type="InterPro" id="IPR004358">
    <property type="entry name" value="Sig_transdc_His_kin-like_C"/>
</dbReference>
<evidence type="ECO:0000313" key="17">
    <source>
        <dbReference type="EMBL" id="GGG75806.1"/>
    </source>
</evidence>
<dbReference type="FunFam" id="3.30.565.10:FF:000006">
    <property type="entry name" value="Sensor histidine kinase WalK"/>
    <property type="match status" value="1"/>
</dbReference>
<dbReference type="CDD" id="cd00082">
    <property type="entry name" value="HisKA"/>
    <property type="match status" value="1"/>
</dbReference>
<feature type="domain" description="Histidine kinase" evidence="15">
    <location>
        <begin position="148"/>
        <end position="361"/>
    </location>
</feature>
<dbReference type="SUPFAM" id="SSF158472">
    <property type="entry name" value="HAMP domain-like"/>
    <property type="match status" value="1"/>
</dbReference>
<dbReference type="InterPro" id="IPR003660">
    <property type="entry name" value="HAMP_dom"/>
</dbReference>
<comment type="catalytic activity">
    <reaction evidence="1">
        <text>ATP + protein L-histidine = ADP + protein N-phospho-L-histidine.</text>
        <dbReference type="EC" id="2.7.13.3"/>
    </reaction>
</comment>
<reference evidence="17" key="2">
    <citation type="submission" date="2020-09" db="EMBL/GenBank/DDBJ databases">
        <authorList>
            <person name="Sun Q."/>
            <person name="Zhou Y."/>
        </authorList>
    </citation>
    <scope>NUCLEOTIDE SEQUENCE</scope>
    <source>
        <strain evidence="17">CGMCC 1.12754</strain>
    </source>
</reference>
<proteinExistence type="predicted"/>
<evidence type="ECO:0000259" key="16">
    <source>
        <dbReference type="PROSITE" id="PS50885"/>
    </source>
</evidence>
<protein>
    <recommendedName>
        <fullName evidence="3">histidine kinase</fullName>
        <ecNumber evidence="3">2.7.13.3</ecNumber>
    </recommendedName>
</protein>
<evidence type="ECO:0000256" key="2">
    <source>
        <dbReference type="ARBA" id="ARBA00004651"/>
    </source>
</evidence>
<evidence type="ECO:0000256" key="13">
    <source>
        <dbReference type="ARBA" id="ARBA00023136"/>
    </source>
</evidence>
<dbReference type="InterPro" id="IPR036097">
    <property type="entry name" value="HisK_dim/P_sf"/>
</dbReference>
<dbReference type="Pfam" id="PF00672">
    <property type="entry name" value="HAMP"/>
    <property type="match status" value="1"/>
</dbReference>
<dbReference type="PANTHER" id="PTHR45528:SF1">
    <property type="entry name" value="SENSOR HISTIDINE KINASE CPXA"/>
    <property type="match status" value="1"/>
</dbReference>
<reference evidence="17" key="1">
    <citation type="journal article" date="2014" name="Int. J. Syst. Evol. Microbiol.">
        <title>Complete genome sequence of Corynebacterium casei LMG S-19264T (=DSM 44701T), isolated from a smear-ripened cheese.</title>
        <authorList>
            <consortium name="US DOE Joint Genome Institute (JGI-PGF)"/>
            <person name="Walter F."/>
            <person name="Albersmeier A."/>
            <person name="Kalinowski J."/>
            <person name="Ruckert C."/>
        </authorList>
    </citation>
    <scope>NUCLEOTIDE SEQUENCE</scope>
    <source>
        <strain evidence="17">CGMCC 1.12754</strain>
    </source>
</reference>
<dbReference type="AlphaFoldDB" id="A0A917HDG2"/>
<evidence type="ECO:0000256" key="12">
    <source>
        <dbReference type="ARBA" id="ARBA00023012"/>
    </source>
</evidence>
<dbReference type="InterPro" id="IPR036890">
    <property type="entry name" value="HATPase_C_sf"/>
</dbReference>
<keyword evidence="6" id="KW-0808">Transferase</keyword>
<evidence type="ECO:0000256" key="8">
    <source>
        <dbReference type="ARBA" id="ARBA00022741"/>
    </source>
</evidence>
<dbReference type="InterPro" id="IPR003594">
    <property type="entry name" value="HATPase_dom"/>
</dbReference>
<organism evidence="17 18">
    <name type="scientific">Virgibacillus oceani</name>
    <dbReference type="NCBI Taxonomy" id="1479511"/>
    <lineage>
        <taxon>Bacteria</taxon>
        <taxon>Bacillati</taxon>
        <taxon>Bacillota</taxon>
        <taxon>Bacilli</taxon>
        <taxon>Bacillales</taxon>
        <taxon>Bacillaceae</taxon>
        <taxon>Virgibacillus</taxon>
    </lineage>
</organism>
<evidence type="ECO:0000256" key="14">
    <source>
        <dbReference type="SAM" id="Phobius"/>
    </source>
</evidence>
<feature type="transmembrane region" description="Helical" evidence="14">
    <location>
        <begin position="67"/>
        <end position="86"/>
    </location>
</feature>
<gene>
    <name evidence="17" type="ORF">GCM10011398_20880</name>
</gene>
<dbReference type="SMART" id="SM00387">
    <property type="entry name" value="HATPase_c"/>
    <property type="match status" value="1"/>
</dbReference>
<dbReference type="SUPFAM" id="SSF55874">
    <property type="entry name" value="ATPase domain of HSP90 chaperone/DNA topoisomerase II/histidine kinase"/>
    <property type="match status" value="1"/>
</dbReference>
<keyword evidence="13 14" id="KW-0472">Membrane</keyword>
<keyword evidence="11 14" id="KW-1133">Transmembrane helix</keyword>